<protein>
    <recommendedName>
        <fullName evidence="4">MFS transporter</fullName>
    </recommendedName>
</protein>
<keyword evidence="1" id="KW-0472">Membrane</keyword>
<evidence type="ECO:0008006" key="4">
    <source>
        <dbReference type="Google" id="ProtNLM"/>
    </source>
</evidence>
<evidence type="ECO:0000256" key="1">
    <source>
        <dbReference type="SAM" id="Phobius"/>
    </source>
</evidence>
<dbReference type="AlphaFoldDB" id="A0A9E9LYZ0"/>
<dbReference type="KEGG" id="ovb:NB640_00030"/>
<gene>
    <name evidence="2" type="ORF">NB640_00030</name>
</gene>
<proteinExistence type="predicted"/>
<accession>A0A9E9LYZ0</accession>
<organism evidence="2 3">
    <name type="scientific">Oxalobacter vibrioformis</name>
    <dbReference type="NCBI Taxonomy" id="933080"/>
    <lineage>
        <taxon>Bacteria</taxon>
        <taxon>Pseudomonadati</taxon>
        <taxon>Pseudomonadota</taxon>
        <taxon>Betaproteobacteria</taxon>
        <taxon>Burkholderiales</taxon>
        <taxon>Oxalobacteraceae</taxon>
        <taxon>Oxalobacter</taxon>
    </lineage>
</organism>
<evidence type="ECO:0000313" key="3">
    <source>
        <dbReference type="Proteomes" id="UP001156215"/>
    </source>
</evidence>
<dbReference type="EMBL" id="CP098242">
    <property type="protein sequence ID" value="WAW10104.1"/>
    <property type="molecule type" value="Genomic_DNA"/>
</dbReference>
<feature type="transmembrane region" description="Helical" evidence="1">
    <location>
        <begin position="16"/>
        <end position="38"/>
    </location>
</feature>
<sequence>MSTPGIAITRPTRTEYFKVICAGLFALILSVGLARFAYTPLLPIMLRESP</sequence>
<name>A0A9E9LYZ0_9BURK</name>
<reference evidence="2" key="1">
    <citation type="journal article" date="2022" name="Front. Microbiol.">
        <title>New perspectives on an old grouping: The genomic and phenotypic variability of Oxalobacter formigenes and the implications for calcium oxalate stone prevention.</title>
        <authorList>
            <person name="Chmiel J.A."/>
            <person name="Carr C."/>
            <person name="Stuivenberg G.A."/>
            <person name="Venema R."/>
            <person name="Chanyi R.M."/>
            <person name="Al K.F."/>
            <person name="Giguere D."/>
            <person name="Say H."/>
            <person name="Akouris P.P."/>
            <person name="Dominguez Romero S.A."/>
            <person name="Kwong A."/>
            <person name="Tai V."/>
            <person name="Koval S.F."/>
            <person name="Razvi H."/>
            <person name="Bjazevic J."/>
            <person name="Burton J.P."/>
        </authorList>
    </citation>
    <scope>NUCLEOTIDE SEQUENCE</scope>
    <source>
        <strain evidence="2">WoOx3</strain>
    </source>
</reference>
<keyword evidence="3" id="KW-1185">Reference proteome</keyword>
<evidence type="ECO:0000313" key="2">
    <source>
        <dbReference type="EMBL" id="WAW10104.1"/>
    </source>
</evidence>
<keyword evidence="1" id="KW-1133">Transmembrane helix</keyword>
<dbReference type="Proteomes" id="UP001156215">
    <property type="component" value="Chromosome"/>
</dbReference>
<dbReference type="RefSeq" id="WP_269309102.1">
    <property type="nucleotide sequence ID" value="NZ_CP098242.1"/>
</dbReference>
<keyword evidence="1" id="KW-0812">Transmembrane</keyword>